<evidence type="ECO:0000256" key="1">
    <source>
        <dbReference type="SAM" id="Phobius"/>
    </source>
</evidence>
<protein>
    <submittedName>
        <fullName evidence="2">Uncharacterized protein</fullName>
    </submittedName>
</protein>
<dbReference type="VEuPathDB" id="FungiDB:I7I53_08222"/>
<proteinExistence type="predicted"/>
<organism evidence="2 3">
    <name type="scientific">Ajellomyces capsulatus (strain H88)</name>
    <name type="common">Darling's disease fungus</name>
    <name type="synonym">Histoplasma capsulatum</name>
    <dbReference type="NCBI Taxonomy" id="544711"/>
    <lineage>
        <taxon>Eukaryota</taxon>
        <taxon>Fungi</taxon>
        <taxon>Dikarya</taxon>
        <taxon>Ascomycota</taxon>
        <taxon>Pezizomycotina</taxon>
        <taxon>Eurotiomycetes</taxon>
        <taxon>Eurotiomycetidae</taxon>
        <taxon>Onygenales</taxon>
        <taxon>Ajellomycetaceae</taxon>
        <taxon>Histoplasma</taxon>
    </lineage>
</organism>
<keyword evidence="1" id="KW-1133">Transmembrane helix</keyword>
<dbReference type="Proteomes" id="UP000663419">
    <property type="component" value="Chromosome 2"/>
</dbReference>
<keyword evidence="1" id="KW-0812">Transmembrane</keyword>
<sequence>MTSCRIFCHLPCRLNYNSKIHPSLQFLLYRTIFHLSIYPIFYLLGGWLHTERRPLVNSTSFSPL</sequence>
<accession>A0A8A1LJA9</accession>
<dbReference type="EMBL" id="CP069103">
    <property type="protein sequence ID" value="QSS52544.1"/>
    <property type="molecule type" value="Genomic_DNA"/>
</dbReference>
<name>A0A8A1LJA9_AJEC8</name>
<dbReference type="AlphaFoldDB" id="A0A8A1LJA9"/>
<gene>
    <name evidence="2" type="ORF">I7I53_08222</name>
</gene>
<feature type="transmembrane region" description="Helical" evidence="1">
    <location>
        <begin position="27"/>
        <end position="48"/>
    </location>
</feature>
<keyword evidence="1" id="KW-0472">Membrane</keyword>
<reference evidence="2" key="1">
    <citation type="submission" date="2021-01" db="EMBL/GenBank/DDBJ databases">
        <title>Chromosome-level genome assembly of a human fungal pathogen reveals clustering of transcriptionally co-regulated genes.</title>
        <authorList>
            <person name="Voorhies M."/>
            <person name="Cohen S."/>
            <person name="Shea T.P."/>
            <person name="Petrus S."/>
            <person name="Munoz J.F."/>
            <person name="Poplawski S."/>
            <person name="Goldman W.E."/>
            <person name="Michael T."/>
            <person name="Cuomo C.A."/>
            <person name="Sil A."/>
            <person name="Beyhan S."/>
        </authorList>
    </citation>
    <scope>NUCLEOTIDE SEQUENCE</scope>
    <source>
        <strain evidence="2">H88</strain>
    </source>
</reference>
<evidence type="ECO:0000313" key="3">
    <source>
        <dbReference type="Proteomes" id="UP000663419"/>
    </source>
</evidence>
<evidence type="ECO:0000313" key="2">
    <source>
        <dbReference type="EMBL" id="QSS52544.1"/>
    </source>
</evidence>